<dbReference type="Pfam" id="PF03235">
    <property type="entry name" value="GmrSD_N"/>
    <property type="match status" value="1"/>
</dbReference>
<feature type="coiled-coil region" evidence="1">
    <location>
        <begin position="270"/>
        <end position="297"/>
    </location>
</feature>
<dbReference type="AlphaFoldDB" id="A0A6B1F8A2"/>
<feature type="region of interest" description="Disordered" evidence="2">
    <location>
        <begin position="1"/>
        <end position="50"/>
    </location>
</feature>
<dbReference type="InterPro" id="IPR004919">
    <property type="entry name" value="GmrSD_N"/>
</dbReference>
<evidence type="ECO:0000313" key="4">
    <source>
        <dbReference type="EMBL" id="MYG38397.1"/>
    </source>
</evidence>
<evidence type="ECO:0000259" key="3">
    <source>
        <dbReference type="Pfam" id="PF03235"/>
    </source>
</evidence>
<name>A0A6B1F8A2_9SYNE</name>
<gene>
    <name evidence="4" type="ORF">F4162_05280</name>
</gene>
<organism evidence="4">
    <name type="scientific">Synechococcus sp. SB0676_bin_10</name>
    <dbReference type="NCBI Taxonomy" id="2604869"/>
    <lineage>
        <taxon>Bacteria</taxon>
        <taxon>Bacillati</taxon>
        <taxon>Cyanobacteriota</taxon>
        <taxon>Cyanophyceae</taxon>
        <taxon>Synechococcales</taxon>
        <taxon>Synechococcaceae</taxon>
        <taxon>Synechococcus</taxon>
    </lineage>
</organism>
<proteinExistence type="predicted"/>
<keyword evidence="1" id="KW-0175">Coiled coil</keyword>
<evidence type="ECO:0000256" key="2">
    <source>
        <dbReference type="SAM" id="MobiDB-lite"/>
    </source>
</evidence>
<dbReference type="PANTHER" id="PTHR39639:SF1">
    <property type="entry name" value="DUF262 DOMAIN-CONTAINING PROTEIN"/>
    <property type="match status" value="1"/>
</dbReference>
<accession>A0A6B1F8A2</accession>
<comment type="caution">
    <text evidence="4">The sequence shown here is derived from an EMBL/GenBank/DDBJ whole genome shotgun (WGS) entry which is preliminary data.</text>
</comment>
<reference evidence="4" key="1">
    <citation type="submission" date="2019-09" db="EMBL/GenBank/DDBJ databases">
        <title>Characterisation of the sponge microbiome using genome-centric metagenomics.</title>
        <authorList>
            <person name="Engelberts J.P."/>
            <person name="Robbins S.J."/>
            <person name="De Goeij J.M."/>
            <person name="Aranda M."/>
            <person name="Bell S.C."/>
            <person name="Webster N.S."/>
        </authorList>
    </citation>
    <scope>NUCLEOTIDE SEQUENCE</scope>
    <source>
        <strain evidence="4">SB0676_bin_10</strain>
    </source>
</reference>
<dbReference type="PANTHER" id="PTHR39639">
    <property type="entry name" value="CHROMOSOME 16, WHOLE GENOME SHOTGUN SEQUENCE"/>
    <property type="match status" value="1"/>
</dbReference>
<feature type="compositionally biased region" description="Acidic residues" evidence="2">
    <location>
        <begin position="40"/>
        <end position="50"/>
    </location>
</feature>
<sequence>MTQAEPVTALPGSGDAAGQSRNLEPEPLGDAADQLANGNEEIEELDSDPEWGDYPLDELLIRSEVRTIYEVIRRINQGSYIMDPDFQRDFIWPKDKQSRLIESVIMRIPLPVFYLAEDKKGKMIIVDGLQRLSTFQRFLKNELILQLSGRKGLDKKRFKDLSAKLQNRVEDFNLTFYVIDSKIPERAQLDIFERVNDGVPLTRQQMRNCLYTGKGTNLLRRESKNEIFLKATGESLDKEKMRDREFINRFCAFQLLGPKSYRGDMDRFLADCLKRMNEMTEEDLLRLSKELERSLEKNYTLFDRHAFRKHKPDQKRRNTINASLWDVMSTGLSHYEAEHVQAHAESLRRAIYELLADKDFDAAITLGTSSTRSVMLRFQKAHAAIQEVLGAHTA</sequence>
<protein>
    <submittedName>
        <fullName evidence="4">DUF262 domain-containing protein</fullName>
    </submittedName>
</protein>
<evidence type="ECO:0000256" key="1">
    <source>
        <dbReference type="SAM" id="Coils"/>
    </source>
</evidence>
<feature type="domain" description="GmrSD restriction endonucleases N-terminal" evidence="3">
    <location>
        <begin position="70"/>
        <end position="211"/>
    </location>
</feature>
<dbReference type="EMBL" id="VYDO01000173">
    <property type="protein sequence ID" value="MYG38397.1"/>
    <property type="molecule type" value="Genomic_DNA"/>
</dbReference>